<dbReference type="Pfam" id="PF11236">
    <property type="entry name" value="DUF3037"/>
    <property type="match status" value="1"/>
</dbReference>
<evidence type="ECO:0000313" key="1">
    <source>
        <dbReference type="EMBL" id="TCZ72799.1"/>
    </source>
</evidence>
<keyword evidence="2" id="KW-1185">Reference proteome</keyword>
<gene>
    <name evidence="1" type="ORF">E0486_08435</name>
</gene>
<sequence length="287" mass="33407">MTTNIYTYSLLQYRHSQALGEVLNVGLLVYFPVSNKLHFLHPDRLARLRLAYLDVPEKTIRAYFQKFNAVIERYNKSVDLFEIKADNLDAFIKTQLLPEDASSLQFGAYRTGLFYSGSPEKILTQLYNLYFIFFSDKVQSKQRLDDQYLLRQYKQLLKNIESELGVSETDKLKFDVVIPANDSFKFRFDVGWHKDDFHLVKPLSFDLNSRESVQAKALQYFGQFTGLEHIADRNNYQFDLLIAPPSDKALFKIFDASIKLLEEPKHVQLIEQKDLQSYSLQTISAIA</sequence>
<dbReference type="OrthoDB" id="8199584at2"/>
<reference evidence="1 2" key="1">
    <citation type="submission" date="2019-03" db="EMBL/GenBank/DDBJ databases">
        <authorList>
            <person name="Kim M.K.M."/>
        </authorList>
    </citation>
    <scope>NUCLEOTIDE SEQUENCE [LARGE SCALE GENOMIC DNA]</scope>
    <source>
        <strain evidence="1 2">17J68-15</strain>
    </source>
</reference>
<comment type="caution">
    <text evidence="1">The sequence shown here is derived from an EMBL/GenBank/DDBJ whole genome shotgun (WGS) entry which is preliminary data.</text>
</comment>
<evidence type="ECO:0000313" key="2">
    <source>
        <dbReference type="Proteomes" id="UP000295164"/>
    </source>
</evidence>
<protein>
    <submittedName>
        <fullName evidence="1">DUF3037 domain-containing protein</fullName>
    </submittedName>
</protein>
<organism evidence="1 2">
    <name type="scientific">Flaviaesturariibacter aridisoli</name>
    <dbReference type="NCBI Taxonomy" id="2545761"/>
    <lineage>
        <taxon>Bacteria</taxon>
        <taxon>Pseudomonadati</taxon>
        <taxon>Bacteroidota</taxon>
        <taxon>Chitinophagia</taxon>
        <taxon>Chitinophagales</taxon>
        <taxon>Chitinophagaceae</taxon>
        <taxon>Flaviaestuariibacter</taxon>
    </lineage>
</organism>
<dbReference type="Proteomes" id="UP000295164">
    <property type="component" value="Unassembled WGS sequence"/>
</dbReference>
<name>A0A4R4E0A6_9BACT</name>
<dbReference type="AlphaFoldDB" id="A0A4R4E0A6"/>
<dbReference type="EMBL" id="SKFH01000010">
    <property type="protein sequence ID" value="TCZ72799.1"/>
    <property type="molecule type" value="Genomic_DNA"/>
</dbReference>
<proteinExistence type="predicted"/>
<accession>A0A4R4E0A6</accession>
<dbReference type="RefSeq" id="WP_131851722.1">
    <property type="nucleotide sequence ID" value="NZ_SKFH01000010.1"/>
</dbReference>
<dbReference type="InterPro" id="IPR021398">
    <property type="entry name" value="DUF3037"/>
</dbReference>